<comment type="caution">
    <text evidence="2">The sequence shown here is derived from an EMBL/GenBank/DDBJ whole genome shotgun (WGS) entry which is preliminary data.</text>
</comment>
<feature type="domain" description="DUF1659" evidence="1">
    <location>
        <begin position="3"/>
        <end position="70"/>
    </location>
</feature>
<dbReference type="RefSeq" id="WP_133578897.1">
    <property type="nucleotide sequence ID" value="NZ_SNYJ01000002.1"/>
</dbReference>
<dbReference type="Proteomes" id="UP000295632">
    <property type="component" value="Unassembled WGS sequence"/>
</dbReference>
<protein>
    <submittedName>
        <fullName evidence="2">Uncharacterized protein DUF1659</fullName>
    </submittedName>
</protein>
<evidence type="ECO:0000313" key="3">
    <source>
        <dbReference type="Proteomes" id="UP000295632"/>
    </source>
</evidence>
<proteinExistence type="predicted"/>
<dbReference type="AlphaFoldDB" id="A0A4R6UFS7"/>
<name>A0A4R6UFS7_9BACI</name>
<dbReference type="EMBL" id="SNYJ01000002">
    <property type="protein sequence ID" value="TDQ41994.1"/>
    <property type="molecule type" value="Genomic_DNA"/>
</dbReference>
<dbReference type="OrthoDB" id="48766at2"/>
<reference evidence="2 3" key="1">
    <citation type="submission" date="2019-03" db="EMBL/GenBank/DDBJ databases">
        <title>Genomic Encyclopedia of Type Strains, Phase IV (KMG-IV): sequencing the most valuable type-strain genomes for metagenomic binning, comparative biology and taxonomic classification.</title>
        <authorList>
            <person name="Goeker M."/>
        </authorList>
    </citation>
    <scope>NUCLEOTIDE SEQUENCE [LARGE SCALE GENOMIC DNA]</scope>
    <source>
        <strain evidence="2 3">DSM 28697</strain>
    </source>
</reference>
<organism evidence="2 3">
    <name type="scientific">Aureibacillus halotolerans</name>
    <dbReference type="NCBI Taxonomy" id="1508390"/>
    <lineage>
        <taxon>Bacteria</taxon>
        <taxon>Bacillati</taxon>
        <taxon>Bacillota</taxon>
        <taxon>Bacilli</taxon>
        <taxon>Bacillales</taxon>
        <taxon>Bacillaceae</taxon>
        <taxon>Aureibacillus</taxon>
    </lineage>
</organism>
<dbReference type="InterPro" id="IPR012454">
    <property type="entry name" value="DUF1659"/>
</dbReference>
<accession>A0A4R6UFS7</accession>
<evidence type="ECO:0000259" key="1">
    <source>
        <dbReference type="Pfam" id="PF07872"/>
    </source>
</evidence>
<dbReference type="Pfam" id="PF07872">
    <property type="entry name" value="DUF1659"/>
    <property type="match status" value="1"/>
</dbReference>
<gene>
    <name evidence="2" type="ORF">EV213_10222</name>
</gene>
<evidence type="ECO:0000313" key="2">
    <source>
        <dbReference type="EMBL" id="TDQ41994.1"/>
    </source>
</evidence>
<sequence>MAQAVLKESQLELVIDDGIDEKGETVFSSKRYNSVNPEVSDDVLFQAGQYLSSLTSEEIVSIQRNNDLDLLPDA</sequence>
<keyword evidence="3" id="KW-1185">Reference proteome</keyword>